<proteinExistence type="predicted"/>
<dbReference type="AlphaFoldDB" id="A0A2P8IAE6"/>
<feature type="transmembrane region" description="Helical" evidence="1">
    <location>
        <begin position="12"/>
        <end position="30"/>
    </location>
</feature>
<dbReference type="InterPro" id="IPR036890">
    <property type="entry name" value="HATPase_C_sf"/>
</dbReference>
<organism evidence="3 4">
    <name type="scientific">Saccharothrix carnea</name>
    <dbReference type="NCBI Taxonomy" id="1280637"/>
    <lineage>
        <taxon>Bacteria</taxon>
        <taxon>Bacillati</taxon>
        <taxon>Actinomycetota</taxon>
        <taxon>Actinomycetes</taxon>
        <taxon>Pseudonocardiales</taxon>
        <taxon>Pseudonocardiaceae</taxon>
        <taxon>Saccharothrix</taxon>
    </lineage>
</organism>
<keyword evidence="3" id="KW-0418">Kinase</keyword>
<dbReference type="EMBL" id="PYAX01000005">
    <property type="protein sequence ID" value="PSL55425.1"/>
    <property type="molecule type" value="Genomic_DNA"/>
</dbReference>
<keyword evidence="3" id="KW-0808">Transferase</keyword>
<dbReference type="InterPro" id="IPR050640">
    <property type="entry name" value="Bact_2-comp_sensor_kinase"/>
</dbReference>
<feature type="domain" description="Histidine kinase/HSP90-like ATPase" evidence="2">
    <location>
        <begin position="284"/>
        <end position="394"/>
    </location>
</feature>
<evidence type="ECO:0000313" key="3">
    <source>
        <dbReference type="EMBL" id="PSL55425.1"/>
    </source>
</evidence>
<dbReference type="PANTHER" id="PTHR34220:SF7">
    <property type="entry name" value="SENSOR HISTIDINE KINASE YPDA"/>
    <property type="match status" value="1"/>
</dbReference>
<dbReference type="Gene3D" id="3.30.565.10">
    <property type="entry name" value="Histidine kinase-like ATPase, C-terminal domain"/>
    <property type="match status" value="1"/>
</dbReference>
<dbReference type="OrthoDB" id="2514702at2"/>
<dbReference type="Proteomes" id="UP000241118">
    <property type="component" value="Unassembled WGS sequence"/>
</dbReference>
<reference evidence="3 4" key="1">
    <citation type="submission" date="2018-03" db="EMBL/GenBank/DDBJ databases">
        <title>Genomic Encyclopedia of Type Strains, Phase III (KMG-III): the genomes of soil and plant-associated and newly described type strains.</title>
        <authorList>
            <person name="Whitman W."/>
        </authorList>
    </citation>
    <scope>NUCLEOTIDE SEQUENCE [LARGE SCALE GENOMIC DNA]</scope>
    <source>
        <strain evidence="3 4">CGMCC 4.7097</strain>
    </source>
</reference>
<evidence type="ECO:0000313" key="4">
    <source>
        <dbReference type="Proteomes" id="UP000241118"/>
    </source>
</evidence>
<name>A0A2P8IAE6_SACCR</name>
<dbReference type="Gene3D" id="3.30.450.40">
    <property type="match status" value="1"/>
</dbReference>
<dbReference type="Pfam" id="PF02518">
    <property type="entry name" value="HATPase_c"/>
    <property type="match status" value="1"/>
</dbReference>
<protein>
    <submittedName>
        <fullName evidence="3">Two-component system LytT family sensor kinase</fullName>
    </submittedName>
</protein>
<dbReference type="SMART" id="SM00387">
    <property type="entry name" value="HATPase_c"/>
    <property type="match status" value="1"/>
</dbReference>
<dbReference type="SUPFAM" id="SSF55874">
    <property type="entry name" value="ATPase domain of HSP90 chaperone/DNA topoisomerase II/histidine kinase"/>
    <property type="match status" value="1"/>
</dbReference>
<keyword evidence="1" id="KW-0812">Transmembrane</keyword>
<dbReference type="InterPro" id="IPR010559">
    <property type="entry name" value="Sig_transdc_His_kin_internal"/>
</dbReference>
<dbReference type="GO" id="GO:0016020">
    <property type="term" value="C:membrane"/>
    <property type="evidence" value="ECO:0007669"/>
    <property type="project" value="InterPro"/>
</dbReference>
<evidence type="ECO:0000256" key="1">
    <source>
        <dbReference type="SAM" id="Phobius"/>
    </source>
</evidence>
<keyword evidence="1" id="KW-1133">Transmembrane helix</keyword>
<accession>A0A2P8IAE6</accession>
<dbReference type="InterPro" id="IPR003594">
    <property type="entry name" value="HATPase_dom"/>
</dbReference>
<gene>
    <name evidence="3" type="ORF">B0I31_105388</name>
</gene>
<evidence type="ECO:0000259" key="2">
    <source>
        <dbReference type="SMART" id="SM00387"/>
    </source>
</evidence>
<dbReference type="InterPro" id="IPR029016">
    <property type="entry name" value="GAF-like_dom_sf"/>
</dbReference>
<keyword evidence="4" id="KW-1185">Reference proteome</keyword>
<dbReference type="PANTHER" id="PTHR34220">
    <property type="entry name" value="SENSOR HISTIDINE KINASE YPDA"/>
    <property type="match status" value="1"/>
</dbReference>
<dbReference type="Pfam" id="PF06580">
    <property type="entry name" value="His_kinase"/>
    <property type="match status" value="1"/>
</dbReference>
<comment type="caution">
    <text evidence="3">The sequence shown here is derived from an EMBL/GenBank/DDBJ whole genome shotgun (WGS) entry which is preliminary data.</text>
</comment>
<dbReference type="RefSeq" id="WP_106616287.1">
    <property type="nucleotide sequence ID" value="NZ_PYAX01000005.1"/>
</dbReference>
<dbReference type="GO" id="GO:0000155">
    <property type="term" value="F:phosphorelay sensor kinase activity"/>
    <property type="evidence" value="ECO:0007669"/>
    <property type="project" value="InterPro"/>
</dbReference>
<sequence length="419" mass="46089">MDAVRDLLTERAVLGLIATLAVLGLFVMLCRARRVSTSVEDAVMDMLHRMSKASADLREGLTEDAANKATPHLREMLRCVAVGITDHEGTLLSWDGGANDHYEFLRAYIERAIGEGHKEHVEHRKLDCELPGPCSLHSAVIVPLVVEGDVAGTLIVVSGVAGKRQIRMAEETARFVSTQLELEVLQKSRQALAQAEVRALRAQISPHFVYNALNTISSLIRTDPSHARELLQEFAEFTRYSFRTDGFFTTLADELTNIHRYLTIEQARYGSRLNVRLKIAPEVLQVVLPFLVLQPLVENAVRHGLAKKPGGGELTIIAEDNGAEALISVEDDGVGMDPDRLFDDLKDAHQTGAHVGLGNINHRMRAVFGDDYALVVETAPDAGMKIILKIPKYRPGVQTNLPLVPPRLEDTAEQPAVNA</sequence>
<keyword evidence="1" id="KW-0472">Membrane</keyword>